<dbReference type="KEGG" id="ngr:NAEGRDRAFT_82614"/>
<dbReference type="eggNOG" id="KOG0873">
    <property type="taxonomic scope" value="Eukaryota"/>
</dbReference>
<sequence length="293" mass="35186">MSSSYDHTNISSTSFTERFWKHAVEDQPTWIVYGVYPFLAQWLTYWIFNAPFIAYQFLKVRENTCSTLSKRYISWMDKFLINPSHSPLDPTFYWKILIFCSKIHFFMSLPMTILNSSVMATIHESSYESLMADFGWYWIPKIIIYWSIFMAMDEVLFFGSHYLLHKVPFLYKHVHSLHHELRYTVSVGCVYAHPVEYLFGNVIPVLSGPSLLRVHLFWYCLWIVFKMMETSYVHSGFDFKLNPFKWLTNEHAYHHSHYQDNYGTWYGVMDRIFRTSIHFEEHSEKKKQAKKDQ</sequence>
<dbReference type="RefSeq" id="XP_002676994.1">
    <property type="nucleotide sequence ID" value="XM_002676948.1"/>
</dbReference>
<keyword evidence="3 5" id="KW-1133">Transmembrane helix</keyword>
<proteinExistence type="predicted"/>
<dbReference type="GeneID" id="8848126"/>
<dbReference type="GO" id="GO:0016020">
    <property type="term" value="C:membrane"/>
    <property type="evidence" value="ECO:0007669"/>
    <property type="project" value="UniProtKB-SubCell"/>
</dbReference>
<evidence type="ECO:0000256" key="1">
    <source>
        <dbReference type="ARBA" id="ARBA00004370"/>
    </source>
</evidence>
<gene>
    <name evidence="7" type="ORF">NAEGRDRAFT_82614</name>
</gene>
<dbReference type="GO" id="GO:0016491">
    <property type="term" value="F:oxidoreductase activity"/>
    <property type="evidence" value="ECO:0007669"/>
    <property type="project" value="InterPro"/>
</dbReference>
<dbReference type="OMA" id="NEHAYHH"/>
<dbReference type="VEuPathDB" id="AmoebaDB:NAEGRDRAFT_82614"/>
<dbReference type="AlphaFoldDB" id="D2VFU6"/>
<protein>
    <submittedName>
        <fullName evidence="7">C-4 sterol methyl oxidase</fullName>
    </submittedName>
</protein>
<evidence type="ECO:0000256" key="3">
    <source>
        <dbReference type="ARBA" id="ARBA00022989"/>
    </source>
</evidence>
<dbReference type="EMBL" id="GG738869">
    <property type="protein sequence ID" value="EFC44250.1"/>
    <property type="molecule type" value="Genomic_DNA"/>
</dbReference>
<dbReference type="PANTHER" id="PTHR11863">
    <property type="entry name" value="STEROL DESATURASE"/>
    <property type="match status" value="1"/>
</dbReference>
<evidence type="ECO:0000313" key="8">
    <source>
        <dbReference type="Proteomes" id="UP000006671"/>
    </source>
</evidence>
<dbReference type="GO" id="GO:0008610">
    <property type="term" value="P:lipid biosynthetic process"/>
    <property type="evidence" value="ECO:0007669"/>
    <property type="project" value="InterPro"/>
</dbReference>
<dbReference type="Pfam" id="PF04116">
    <property type="entry name" value="FA_hydroxylase"/>
    <property type="match status" value="1"/>
</dbReference>
<dbReference type="OrthoDB" id="408954at2759"/>
<keyword evidence="4 5" id="KW-0472">Membrane</keyword>
<name>D2VFU6_NAEGR</name>
<dbReference type="GO" id="GO:0005506">
    <property type="term" value="F:iron ion binding"/>
    <property type="evidence" value="ECO:0007669"/>
    <property type="project" value="InterPro"/>
</dbReference>
<dbReference type="STRING" id="5762.D2VFU6"/>
<reference evidence="7 8" key="1">
    <citation type="journal article" date="2010" name="Cell">
        <title>The genome of Naegleria gruberi illuminates early eukaryotic versatility.</title>
        <authorList>
            <person name="Fritz-Laylin L.K."/>
            <person name="Prochnik S.E."/>
            <person name="Ginger M.L."/>
            <person name="Dacks J.B."/>
            <person name="Carpenter M.L."/>
            <person name="Field M.C."/>
            <person name="Kuo A."/>
            <person name="Paredez A."/>
            <person name="Chapman J."/>
            <person name="Pham J."/>
            <person name="Shu S."/>
            <person name="Neupane R."/>
            <person name="Cipriano M."/>
            <person name="Mancuso J."/>
            <person name="Tu H."/>
            <person name="Salamov A."/>
            <person name="Lindquist E."/>
            <person name="Shapiro H."/>
            <person name="Lucas S."/>
            <person name="Grigoriev I.V."/>
            <person name="Cande W.Z."/>
            <person name="Fulton C."/>
            <person name="Rokhsar D.S."/>
            <person name="Dawson S.C."/>
        </authorList>
    </citation>
    <scope>NUCLEOTIDE SEQUENCE [LARGE SCALE GENOMIC DNA]</scope>
    <source>
        <strain evidence="7 8">NEG-M</strain>
    </source>
</reference>
<feature type="domain" description="Fatty acid hydroxylase" evidence="6">
    <location>
        <begin position="148"/>
        <end position="275"/>
    </location>
</feature>
<comment type="subcellular location">
    <subcellularLocation>
        <location evidence="1">Membrane</location>
    </subcellularLocation>
</comment>
<organism evidence="8">
    <name type="scientific">Naegleria gruberi</name>
    <name type="common">Amoeba</name>
    <dbReference type="NCBI Taxonomy" id="5762"/>
    <lineage>
        <taxon>Eukaryota</taxon>
        <taxon>Discoba</taxon>
        <taxon>Heterolobosea</taxon>
        <taxon>Tetramitia</taxon>
        <taxon>Eutetramitia</taxon>
        <taxon>Vahlkampfiidae</taxon>
        <taxon>Naegleria</taxon>
    </lineage>
</organism>
<evidence type="ECO:0000256" key="2">
    <source>
        <dbReference type="ARBA" id="ARBA00022692"/>
    </source>
</evidence>
<evidence type="ECO:0000256" key="4">
    <source>
        <dbReference type="ARBA" id="ARBA00023136"/>
    </source>
</evidence>
<feature type="transmembrane region" description="Helical" evidence="5">
    <location>
        <begin position="30"/>
        <end position="48"/>
    </location>
</feature>
<dbReference type="InParanoid" id="D2VFU6"/>
<evidence type="ECO:0000313" key="7">
    <source>
        <dbReference type="EMBL" id="EFC44250.1"/>
    </source>
</evidence>
<evidence type="ECO:0000256" key="5">
    <source>
        <dbReference type="SAM" id="Phobius"/>
    </source>
</evidence>
<keyword evidence="8" id="KW-1185">Reference proteome</keyword>
<dbReference type="Proteomes" id="UP000006671">
    <property type="component" value="Unassembled WGS sequence"/>
</dbReference>
<accession>D2VFU6</accession>
<dbReference type="InterPro" id="IPR050307">
    <property type="entry name" value="Sterol_Desaturase_Related"/>
</dbReference>
<evidence type="ECO:0000259" key="6">
    <source>
        <dbReference type="Pfam" id="PF04116"/>
    </source>
</evidence>
<dbReference type="InterPro" id="IPR006694">
    <property type="entry name" value="Fatty_acid_hydroxylase"/>
</dbReference>
<keyword evidence="2 5" id="KW-0812">Transmembrane</keyword>
<feature type="transmembrane region" description="Helical" evidence="5">
    <location>
        <begin position="103"/>
        <end position="122"/>
    </location>
</feature>
<feature type="transmembrane region" description="Helical" evidence="5">
    <location>
        <begin position="142"/>
        <end position="164"/>
    </location>
</feature>